<accession>A0A9P5XZ14</accession>
<comment type="caution">
    <text evidence="1">The sequence shown here is derived from an EMBL/GenBank/DDBJ whole genome shotgun (WGS) entry which is preliminary data.</text>
</comment>
<sequence length="117" mass="13282">MANLPFTVKVTCVLDFLKFIRKKPFILKAPGGTMSFPGEIKVSWEYWDTLMHSEAPWDTLGVIWDTLGVIWDTLGVIWEHSEVLWNTLGHFGVLQDSTKKSLFSKASWSSSGFLKDS</sequence>
<evidence type="ECO:0000313" key="1">
    <source>
        <dbReference type="EMBL" id="KAF9459375.1"/>
    </source>
</evidence>
<name>A0A9P5XZ14_9AGAR</name>
<proteinExistence type="predicted"/>
<gene>
    <name evidence="1" type="ORF">BDZ94DRAFT_1300612</name>
</gene>
<reference evidence="1" key="1">
    <citation type="submission" date="2020-11" db="EMBL/GenBank/DDBJ databases">
        <authorList>
            <consortium name="DOE Joint Genome Institute"/>
            <person name="Ahrendt S."/>
            <person name="Riley R."/>
            <person name="Andreopoulos W."/>
            <person name="Labutti K."/>
            <person name="Pangilinan J."/>
            <person name="Ruiz-Duenas F.J."/>
            <person name="Barrasa J.M."/>
            <person name="Sanchez-Garcia M."/>
            <person name="Camarero S."/>
            <person name="Miyauchi S."/>
            <person name="Serrano A."/>
            <person name="Linde D."/>
            <person name="Babiker R."/>
            <person name="Drula E."/>
            <person name="Ayuso-Fernandez I."/>
            <person name="Pacheco R."/>
            <person name="Padilla G."/>
            <person name="Ferreira P."/>
            <person name="Barriuso J."/>
            <person name="Kellner H."/>
            <person name="Castanera R."/>
            <person name="Alfaro M."/>
            <person name="Ramirez L."/>
            <person name="Pisabarro A.G."/>
            <person name="Kuo A."/>
            <person name="Tritt A."/>
            <person name="Lipzen A."/>
            <person name="He G."/>
            <person name="Yan M."/>
            <person name="Ng V."/>
            <person name="Cullen D."/>
            <person name="Martin F."/>
            <person name="Rosso M.-N."/>
            <person name="Henrissat B."/>
            <person name="Hibbett D."/>
            <person name="Martinez A.T."/>
            <person name="Grigoriev I.V."/>
        </authorList>
    </citation>
    <scope>NUCLEOTIDE SEQUENCE</scope>
    <source>
        <strain evidence="1">CBS 247.69</strain>
    </source>
</reference>
<dbReference type="EMBL" id="MU150318">
    <property type="protein sequence ID" value="KAF9459375.1"/>
    <property type="molecule type" value="Genomic_DNA"/>
</dbReference>
<organism evidence="1 2">
    <name type="scientific">Collybia nuda</name>
    <dbReference type="NCBI Taxonomy" id="64659"/>
    <lineage>
        <taxon>Eukaryota</taxon>
        <taxon>Fungi</taxon>
        <taxon>Dikarya</taxon>
        <taxon>Basidiomycota</taxon>
        <taxon>Agaricomycotina</taxon>
        <taxon>Agaricomycetes</taxon>
        <taxon>Agaricomycetidae</taxon>
        <taxon>Agaricales</taxon>
        <taxon>Tricholomatineae</taxon>
        <taxon>Clitocybaceae</taxon>
        <taxon>Collybia</taxon>
    </lineage>
</organism>
<protein>
    <submittedName>
        <fullName evidence="1">Uncharacterized protein</fullName>
    </submittedName>
</protein>
<evidence type="ECO:0000313" key="2">
    <source>
        <dbReference type="Proteomes" id="UP000807353"/>
    </source>
</evidence>
<dbReference type="Proteomes" id="UP000807353">
    <property type="component" value="Unassembled WGS sequence"/>
</dbReference>
<keyword evidence="2" id="KW-1185">Reference proteome</keyword>
<dbReference type="AlphaFoldDB" id="A0A9P5XZ14"/>